<feature type="binding site" evidence="10">
    <location>
        <position position="234"/>
    </location>
    <ligand>
        <name>Mn(2+)</name>
        <dbReference type="ChEBI" id="CHEBI:29035"/>
    </ligand>
</feature>
<organism evidence="11 12">
    <name type="scientific">Acetobacterium wieringae</name>
    <dbReference type="NCBI Taxonomy" id="52694"/>
    <lineage>
        <taxon>Bacteria</taxon>
        <taxon>Bacillati</taxon>
        <taxon>Bacillota</taxon>
        <taxon>Clostridia</taxon>
        <taxon>Eubacteriales</taxon>
        <taxon>Eubacteriaceae</taxon>
        <taxon>Acetobacterium</taxon>
    </lineage>
</organism>
<evidence type="ECO:0000256" key="9">
    <source>
        <dbReference type="ARBA" id="ARBA00038592"/>
    </source>
</evidence>
<comment type="subunit">
    <text evidence="9 10">Homodimer, forms a heterotetramer with a Cas2 homodimer.</text>
</comment>
<dbReference type="PANTHER" id="PTHR34353">
    <property type="entry name" value="CRISPR-ASSOCIATED ENDONUCLEASE CAS1 1"/>
    <property type="match status" value="1"/>
</dbReference>
<keyword evidence="8 10" id="KW-0464">Manganese</keyword>
<dbReference type="PANTHER" id="PTHR34353:SF2">
    <property type="entry name" value="CRISPR-ASSOCIATED ENDONUCLEASE CAS1 1"/>
    <property type="match status" value="1"/>
</dbReference>
<keyword evidence="6 10" id="KW-0051">Antiviral defense</keyword>
<feature type="binding site" evidence="10">
    <location>
        <position position="166"/>
    </location>
    <ligand>
        <name>Mn(2+)</name>
        <dbReference type="ChEBI" id="CHEBI:29035"/>
    </ligand>
</feature>
<proteinExistence type="inferred from homology"/>
<keyword evidence="3 10" id="KW-0255">Endonuclease</keyword>
<evidence type="ECO:0000256" key="2">
    <source>
        <dbReference type="ARBA" id="ARBA00022723"/>
    </source>
</evidence>
<dbReference type="HAMAP" id="MF_01470">
    <property type="entry name" value="Cas1"/>
    <property type="match status" value="1"/>
</dbReference>
<dbReference type="AlphaFoldDB" id="A0A5D0WVK5"/>
<dbReference type="GO" id="GO:0003677">
    <property type="term" value="F:DNA binding"/>
    <property type="evidence" value="ECO:0007669"/>
    <property type="project" value="UniProtKB-KW"/>
</dbReference>
<evidence type="ECO:0000256" key="6">
    <source>
        <dbReference type="ARBA" id="ARBA00023118"/>
    </source>
</evidence>
<comment type="function">
    <text evidence="10">CRISPR (clustered regularly interspaced short palindromic repeat), is an adaptive immune system that provides protection against mobile genetic elements (viruses, transposable elements and conjugative plasmids). CRISPR clusters contain spacers, sequences complementary to antecedent mobile elements, and target invading nucleic acids. CRISPR clusters are transcribed and processed into CRISPR RNA (crRNA). Acts as a dsDNA endonuclease. Involved in the integration of spacer DNA into the CRISPR cassette.</text>
</comment>
<dbReference type="EC" id="3.1.-.-" evidence="10"/>
<dbReference type="CDD" id="cd09721">
    <property type="entry name" value="Cas1_I-C"/>
    <property type="match status" value="1"/>
</dbReference>
<keyword evidence="1 10" id="KW-0540">Nuclease</keyword>
<evidence type="ECO:0000256" key="1">
    <source>
        <dbReference type="ARBA" id="ARBA00022722"/>
    </source>
</evidence>
<dbReference type="InterPro" id="IPR019856">
    <property type="entry name" value="CRISPR-assoc_Cas1_DVULG"/>
</dbReference>
<dbReference type="GO" id="GO:0046872">
    <property type="term" value="F:metal ion binding"/>
    <property type="evidence" value="ECO:0007669"/>
    <property type="project" value="UniProtKB-UniRule"/>
</dbReference>
<evidence type="ECO:0000313" key="12">
    <source>
        <dbReference type="Proteomes" id="UP000322619"/>
    </source>
</evidence>
<keyword evidence="5 10" id="KW-0460">Magnesium</keyword>
<comment type="cofactor">
    <cofactor evidence="10">
        <name>Mg(2+)</name>
        <dbReference type="ChEBI" id="CHEBI:18420"/>
    </cofactor>
    <cofactor evidence="10">
        <name>Mn(2+)</name>
        <dbReference type="ChEBI" id="CHEBI:29035"/>
    </cofactor>
</comment>
<dbReference type="InterPro" id="IPR042211">
    <property type="entry name" value="CRISPR-assoc_Cas1_N"/>
</dbReference>
<dbReference type="GO" id="GO:0051607">
    <property type="term" value="P:defense response to virus"/>
    <property type="evidence" value="ECO:0007669"/>
    <property type="project" value="UniProtKB-UniRule"/>
</dbReference>
<dbReference type="NCBIfam" id="TIGR03640">
    <property type="entry name" value="cas1_DVULG"/>
    <property type="match status" value="1"/>
</dbReference>
<dbReference type="GO" id="GO:0004520">
    <property type="term" value="F:DNA endonuclease activity"/>
    <property type="evidence" value="ECO:0007669"/>
    <property type="project" value="InterPro"/>
</dbReference>
<name>A0A5D0WVK5_9FIRM</name>
<comment type="caution">
    <text evidence="11">The sequence shown here is derived from an EMBL/GenBank/DDBJ whole genome shotgun (WGS) entry which is preliminary data.</text>
</comment>
<keyword evidence="7 10" id="KW-0238">DNA-binding</keyword>
<gene>
    <name evidence="11" type="primary">cas1c</name>
    <name evidence="10" type="synonym">cas1</name>
    <name evidence="11" type="ORF">FXB42_01270</name>
</gene>
<dbReference type="Proteomes" id="UP000322619">
    <property type="component" value="Unassembled WGS sequence"/>
</dbReference>
<dbReference type="NCBIfam" id="TIGR00287">
    <property type="entry name" value="cas1"/>
    <property type="match status" value="1"/>
</dbReference>
<dbReference type="InterPro" id="IPR050646">
    <property type="entry name" value="Cas1"/>
</dbReference>
<accession>A0A5D0WVK5</accession>
<sequence>MRKLLNSLYVTTPQSYLSLDGENLVVLLEDNEKFRMPFVNIENIICFGYMGASPALMGKCADNNIAISFLKPNGEYLGRIVGKTKGNVLLRKRQYQLSDDEEFCLNISKDMIAAKFFNSRSTLERTIRDHQETIDATHLKLTSNYIAEAINKLYEFTDFDQLRGYEGIIARNYFSVFSDMLLTQKKDFGMIERSKRPPLDFLNCMLSYLYTILSLEVRSALETIGLDPYVGFMHTLRPGRPALALDLMEELRAYMVDRLVITMINLKQISKKDFYKKEGGGVLMTDDGRKKILKAWQDRKKEVITHPFIKEKIEIGLIPYVQAQLLAKFLREELSEYQPFLIR</sequence>
<dbReference type="Gene3D" id="3.100.10.20">
    <property type="entry name" value="CRISPR-associated endonuclease Cas1, N-terminal domain"/>
    <property type="match status" value="1"/>
</dbReference>
<evidence type="ECO:0000256" key="5">
    <source>
        <dbReference type="ARBA" id="ARBA00022842"/>
    </source>
</evidence>
<evidence type="ECO:0000313" key="11">
    <source>
        <dbReference type="EMBL" id="TYC88274.1"/>
    </source>
</evidence>
<comment type="similarity">
    <text evidence="10">Belongs to the CRISPR-associated endonuclease Cas1 family.</text>
</comment>
<keyword evidence="2 10" id="KW-0479">Metal-binding</keyword>
<evidence type="ECO:0000256" key="7">
    <source>
        <dbReference type="ARBA" id="ARBA00023125"/>
    </source>
</evidence>
<dbReference type="Pfam" id="PF01867">
    <property type="entry name" value="Cas_Cas1"/>
    <property type="match status" value="1"/>
</dbReference>
<dbReference type="InterPro" id="IPR002729">
    <property type="entry name" value="CRISPR-assoc_Cas1"/>
</dbReference>
<dbReference type="GO" id="GO:0043571">
    <property type="term" value="P:maintenance of CRISPR repeat elements"/>
    <property type="evidence" value="ECO:0007669"/>
    <property type="project" value="UniProtKB-UniRule"/>
</dbReference>
<dbReference type="InterPro" id="IPR042206">
    <property type="entry name" value="CRISPR-assoc_Cas1_C"/>
</dbReference>
<evidence type="ECO:0000256" key="4">
    <source>
        <dbReference type="ARBA" id="ARBA00022801"/>
    </source>
</evidence>
<keyword evidence="4 10" id="KW-0378">Hydrolase</keyword>
<evidence type="ECO:0000256" key="3">
    <source>
        <dbReference type="ARBA" id="ARBA00022759"/>
    </source>
</evidence>
<reference evidence="11 12" key="1">
    <citation type="submission" date="2019-08" db="EMBL/GenBank/DDBJ databases">
        <title>Isolation and enrichment of carboxydotrophic bacteria from anaerobic sludge for the production of bio-based chemicals from syngas.</title>
        <authorList>
            <person name="Antares A.L."/>
            <person name="Moreira J."/>
            <person name="Diender M."/>
            <person name="Parshina S.N."/>
            <person name="Stams A.J.M."/>
            <person name="Alves M."/>
            <person name="Alves J.I."/>
            <person name="Sousa D.Z."/>
        </authorList>
    </citation>
    <scope>NUCLEOTIDE SEQUENCE [LARGE SCALE GENOMIC DNA]</scope>
    <source>
        <strain evidence="11 12">JM</strain>
    </source>
</reference>
<dbReference type="Gene3D" id="1.20.120.920">
    <property type="entry name" value="CRISPR-associated endonuclease Cas1, C-terminal domain"/>
    <property type="match status" value="1"/>
</dbReference>
<dbReference type="GO" id="GO:0016787">
    <property type="term" value="F:hydrolase activity"/>
    <property type="evidence" value="ECO:0007669"/>
    <property type="project" value="UniProtKB-KW"/>
</dbReference>
<feature type="binding site" evidence="10">
    <location>
        <position position="249"/>
    </location>
    <ligand>
        <name>Mn(2+)</name>
        <dbReference type="ChEBI" id="CHEBI:29035"/>
    </ligand>
</feature>
<protein>
    <recommendedName>
        <fullName evidence="10">CRISPR-associated endonuclease Cas1</fullName>
        <ecNumber evidence="10">3.1.-.-</ecNumber>
    </recommendedName>
</protein>
<dbReference type="EMBL" id="VSLA01000002">
    <property type="protein sequence ID" value="TYC88274.1"/>
    <property type="molecule type" value="Genomic_DNA"/>
</dbReference>
<dbReference type="RefSeq" id="WP_148636400.1">
    <property type="nucleotide sequence ID" value="NZ_VSLA01000002.1"/>
</dbReference>
<evidence type="ECO:0000256" key="8">
    <source>
        <dbReference type="ARBA" id="ARBA00023211"/>
    </source>
</evidence>
<evidence type="ECO:0000256" key="10">
    <source>
        <dbReference type="HAMAP-Rule" id="MF_01470"/>
    </source>
</evidence>